<dbReference type="PANTHER" id="PTHR24096:SF424">
    <property type="entry name" value="ACETYL-COA SYNTHETASE-LIKE PROTEIN-RELATED"/>
    <property type="match status" value="1"/>
</dbReference>
<dbReference type="FunFam" id="3.30.300.30:FF:000007">
    <property type="entry name" value="4-coumarate--CoA ligase 2"/>
    <property type="match status" value="1"/>
</dbReference>
<evidence type="ECO:0000256" key="1">
    <source>
        <dbReference type="ARBA" id="ARBA00006432"/>
    </source>
</evidence>
<keyword evidence="6" id="KW-1185">Reference proteome</keyword>
<feature type="transmembrane region" description="Helical" evidence="2">
    <location>
        <begin position="72"/>
        <end position="96"/>
    </location>
</feature>
<dbReference type="GO" id="GO:0016405">
    <property type="term" value="F:CoA-ligase activity"/>
    <property type="evidence" value="ECO:0007669"/>
    <property type="project" value="TreeGrafter"/>
</dbReference>
<dbReference type="OrthoDB" id="6509636at2759"/>
<dbReference type="SUPFAM" id="SSF56801">
    <property type="entry name" value="Acetyl-CoA synthetase-like"/>
    <property type="match status" value="1"/>
</dbReference>
<dbReference type="EMBL" id="JAGPNK010000002">
    <property type="protein sequence ID" value="KAH7325895.1"/>
    <property type="molecule type" value="Genomic_DNA"/>
</dbReference>
<dbReference type="AlphaFoldDB" id="A0A8K0T2L0"/>
<dbReference type="InterPro" id="IPR000873">
    <property type="entry name" value="AMP-dep_synth/lig_dom"/>
</dbReference>
<dbReference type="Gene3D" id="3.40.50.12780">
    <property type="entry name" value="N-terminal domain of ligase-like"/>
    <property type="match status" value="1"/>
</dbReference>
<keyword evidence="2" id="KW-0472">Membrane</keyword>
<proteinExistence type="inferred from homology"/>
<dbReference type="Gene3D" id="3.30.300.30">
    <property type="match status" value="1"/>
</dbReference>
<dbReference type="PROSITE" id="PS00455">
    <property type="entry name" value="AMP_BINDING"/>
    <property type="match status" value="1"/>
</dbReference>
<evidence type="ECO:0000259" key="4">
    <source>
        <dbReference type="Pfam" id="PF13193"/>
    </source>
</evidence>
<evidence type="ECO:0000259" key="3">
    <source>
        <dbReference type="Pfam" id="PF00501"/>
    </source>
</evidence>
<dbReference type="InterPro" id="IPR025110">
    <property type="entry name" value="AMP-bd_C"/>
</dbReference>
<dbReference type="Pfam" id="PF13193">
    <property type="entry name" value="AMP-binding_C"/>
    <property type="match status" value="1"/>
</dbReference>
<dbReference type="Proteomes" id="UP000813444">
    <property type="component" value="Unassembled WGS sequence"/>
</dbReference>
<comment type="similarity">
    <text evidence="1">Belongs to the ATP-dependent AMP-binding enzyme family.</text>
</comment>
<evidence type="ECO:0000256" key="2">
    <source>
        <dbReference type="SAM" id="Phobius"/>
    </source>
</evidence>
<reference evidence="5" key="1">
    <citation type="journal article" date="2021" name="Nat. Commun.">
        <title>Genetic determinants of endophytism in the Arabidopsis root mycobiome.</title>
        <authorList>
            <person name="Mesny F."/>
            <person name="Miyauchi S."/>
            <person name="Thiergart T."/>
            <person name="Pickel B."/>
            <person name="Atanasova L."/>
            <person name="Karlsson M."/>
            <person name="Huettel B."/>
            <person name="Barry K.W."/>
            <person name="Haridas S."/>
            <person name="Chen C."/>
            <person name="Bauer D."/>
            <person name="Andreopoulos W."/>
            <person name="Pangilinan J."/>
            <person name="LaButti K."/>
            <person name="Riley R."/>
            <person name="Lipzen A."/>
            <person name="Clum A."/>
            <person name="Drula E."/>
            <person name="Henrissat B."/>
            <person name="Kohler A."/>
            <person name="Grigoriev I.V."/>
            <person name="Martin F.M."/>
            <person name="Hacquard S."/>
        </authorList>
    </citation>
    <scope>NUCLEOTIDE SEQUENCE</scope>
    <source>
        <strain evidence="5">MPI-CAGE-CH-0235</strain>
    </source>
</reference>
<evidence type="ECO:0000313" key="6">
    <source>
        <dbReference type="Proteomes" id="UP000813444"/>
    </source>
</evidence>
<feature type="domain" description="AMP-binding enzyme C-terminal" evidence="4">
    <location>
        <begin position="473"/>
        <end position="548"/>
    </location>
</feature>
<feature type="domain" description="AMP-dependent synthetase/ligase" evidence="3">
    <location>
        <begin position="29"/>
        <end position="415"/>
    </location>
</feature>
<dbReference type="PANTHER" id="PTHR24096">
    <property type="entry name" value="LONG-CHAIN-FATTY-ACID--COA LIGASE"/>
    <property type="match status" value="1"/>
</dbReference>
<gene>
    <name evidence="5" type="ORF">B0I35DRAFT_347023</name>
</gene>
<dbReference type="InterPro" id="IPR042099">
    <property type="entry name" value="ANL_N_sf"/>
</dbReference>
<dbReference type="Pfam" id="PF00501">
    <property type="entry name" value="AMP-binding"/>
    <property type="match status" value="1"/>
</dbReference>
<evidence type="ECO:0000313" key="5">
    <source>
        <dbReference type="EMBL" id="KAH7325895.1"/>
    </source>
</evidence>
<dbReference type="InterPro" id="IPR020845">
    <property type="entry name" value="AMP-binding_CS"/>
</dbReference>
<organism evidence="5 6">
    <name type="scientific">Stachybotrys elegans</name>
    <dbReference type="NCBI Taxonomy" id="80388"/>
    <lineage>
        <taxon>Eukaryota</taxon>
        <taxon>Fungi</taxon>
        <taxon>Dikarya</taxon>
        <taxon>Ascomycota</taxon>
        <taxon>Pezizomycotina</taxon>
        <taxon>Sordariomycetes</taxon>
        <taxon>Hypocreomycetidae</taxon>
        <taxon>Hypocreales</taxon>
        <taxon>Stachybotryaceae</taxon>
        <taxon>Stachybotrys</taxon>
    </lineage>
</organism>
<protein>
    <recommendedName>
        <fullName evidence="7">AMP-dependent synthetase/ligase domain-containing protein</fullName>
    </recommendedName>
</protein>
<sequence>MTIHSRFSTPVPNCSIQEWIFSSSTGGRDDKKAWIDANRPDTHFLTFSQARLLAKRIAVGLLEHGLEPGDRVLLFTGNSIFFPVIVLGIWMAGGIFTGANPAFSVGELLFQLEDSGASFLIAAEANLDVALSAAQLVGLRSDKVFVSGTDMPDDPAARAARPLLPGGARHWTALIAPRDKGEQFDWTEPVDARDAICTLNYSSGTTGLPKGVEITHYNHVANGVGIVALNKLHADYEARRHRGAALCFLPMYHAFCQGYFISSFPHEQIPIYVMSRFDLVKMLAYIQTYRITKLMAVPPVMVLLSKHPLCRRANLSSLEMIASGAAPLPPDTQNDINHLLLGHGGAKLRQGWGMTEVTCTAIAWDPNRPSSRGVGELMPDCQARLVHTETMEAITQPRVPGELWIAGPSVMRGYWGNPHATHQAFVMDDDGTVWLRTGDIAYVEEYSSGTLFHIVERYKELIKVDGHQVAPAELEALLVQRQDVADAAVIGAVVNHEEVPRAYVVRTPGTTASADDITRWLADRVVRYKQLTGGVVFVDEIPKNPSGKILRRVLRQRATRELGFRAAL</sequence>
<dbReference type="InterPro" id="IPR045851">
    <property type="entry name" value="AMP-bd_C_sf"/>
</dbReference>
<name>A0A8K0T2L0_9HYPO</name>
<comment type="caution">
    <text evidence="5">The sequence shown here is derived from an EMBL/GenBank/DDBJ whole genome shotgun (WGS) entry which is preliminary data.</text>
</comment>
<dbReference type="CDD" id="cd05911">
    <property type="entry name" value="Firefly_Luc_like"/>
    <property type="match status" value="1"/>
</dbReference>
<accession>A0A8K0T2L0</accession>
<evidence type="ECO:0008006" key="7">
    <source>
        <dbReference type="Google" id="ProtNLM"/>
    </source>
</evidence>
<keyword evidence="2" id="KW-1133">Transmembrane helix</keyword>
<keyword evidence="2" id="KW-0812">Transmembrane</keyword>